<feature type="domain" description="Solute-binding protein family 5" evidence="1">
    <location>
        <begin position="20"/>
        <end position="218"/>
    </location>
</feature>
<dbReference type="GO" id="GO:1904680">
    <property type="term" value="F:peptide transmembrane transporter activity"/>
    <property type="evidence" value="ECO:0007669"/>
    <property type="project" value="TreeGrafter"/>
</dbReference>
<evidence type="ECO:0000259" key="1">
    <source>
        <dbReference type="Pfam" id="PF00496"/>
    </source>
</evidence>
<name>A0A5D4U0J3_9BACI</name>
<dbReference type="AlphaFoldDB" id="A0A5D4U0J3"/>
<dbReference type="InterPro" id="IPR000914">
    <property type="entry name" value="SBP_5_dom"/>
</dbReference>
<dbReference type="PANTHER" id="PTHR30290">
    <property type="entry name" value="PERIPLASMIC BINDING COMPONENT OF ABC TRANSPORTER"/>
    <property type="match status" value="1"/>
</dbReference>
<organism evidence="2 3">
    <name type="scientific">Rossellomorea aquimaris</name>
    <dbReference type="NCBI Taxonomy" id="189382"/>
    <lineage>
        <taxon>Bacteria</taxon>
        <taxon>Bacillati</taxon>
        <taxon>Bacillota</taxon>
        <taxon>Bacilli</taxon>
        <taxon>Bacillales</taxon>
        <taxon>Bacillaceae</taxon>
        <taxon>Rossellomorea</taxon>
    </lineage>
</organism>
<dbReference type="Gene3D" id="3.40.190.10">
    <property type="entry name" value="Periplasmic binding protein-like II"/>
    <property type="match status" value="1"/>
</dbReference>
<protein>
    <submittedName>
        <fullName evidence="2">ABC transporter substrate-binding protein</fullName>
    </submittedName>
</protein>
<dbReference type="EMBL" id="VTEW01000005">
    <property type="protein sequence ID" value="TYS80814.1"/>
    <property type="molecule type" value="Genomic_DNA"/>
</dbReference>
<accession>A0A5D4U0J3</accession>
<dbReference type="RefSeq" id="WP_148991233.1">
    <property type="nucleotide sequence ID" value="NZ_VTEW01000005.1"/>
</dbReference>
<dbReference type="InterPro" id="IPR039424">
    <property type="entry name" value="SBP_5"/>
</dbReference>
<evidence type="ECO:0000313" key="2">
    <source>
        <dbReference type="EMBL" id="TYS80814.1"/>
    </source>
</evidence>
<dbReference type="Proteomes" id="UP000325054">
    <property type="component" value="Unassembled WGS sequence"/>
</dbReference>
<comment type="caution">
    <text evidence="2">The sequence shown here is derived from an EMBL/GenBank/DDBJ whole genome shotgun (WGS) entry which is preliminary data.</text>
</comment>
<sequence length="344" mass="39693">MKKHPYESTWITTKEERTPLVVLEANRTYWNPSRRPKLDKVVFRNDLSAEKALHLCTTTEGEVDIVTCVKPEDAYRVIHSPFADLAAVEGKRVLAGVFNRYRKDSPFNERSVRLAFNFAVDRDAFIQQGFNGYAESTPALTPPWAFDFPEGLSPRPFDPERALYFFNKTGWPKERSLLLTAEKQYEKASMILGAQIEKVLKIKVNLDVIEQTEQTAWRRLIAEKKLVPSFDLAIVTADALFYEGTPAYFHREFFGGNGALRTGPELPEFEEIYNQMAEQTDKSSLVKFAKKVDEYVFHEALGLFLCSPYDLYAVNRHVKFKPYRTTFELAETTVSRSHWSVRNY</sequence>
<reference evidence="2 3" key="1">
    <citation type="submission" date="2019-08" db="EMBL/GenBank/DDBJ databases">
        <title>Bacillus genomes from the desert of Cuatro Cienegas, Coahuila.</title>
        <authorList>
            <person name="Olmedo-Alvarez G."/>
        </authorList>
    </citation>
    <scope>NUCLEOTIDE SEQUENCE [LARGE SCALE GENOMIC DNA]</scope>
    <source>
        <strain evidence="2 3">CH451a_14T</strain>
    </source>
</reference>
<proteinExistence type="predicted"/>
<evidence type="ECO:0000313" key="3">
    <source>
        <dbReference type="Proteomes" id="UP000325054"/>
    </source>
</evidence>
<gene>
    <name evidence="2" type="ORF">FZC80_06830</name>
</gene>
<dbReference type="SUPFAM" id="SSF53850">
    <property type="entry name" value="Periplasmic binding protein-like II"/>
    <property type="match status" value="1"/>
</dbReference>
<dbReference type="OrthoDB" id="9796817at2"/>
<dbReference type="GO" id="GO:0015833">
    <property type="term" value="P:peptide transport"/>
    <property type="evidence" value="ECO:0007669"/>
    <property type="project" value="TreeGrafter"/>
</dbReference>
<dbReference type="Pfam" id="PF00496">
    <property type="entry name" value="SBP_bac_5"/>
    <property type="match status" value="1"/>
</dbReference>
<dbReference type="Gene3D" id="3.10.105.10">
    <property type="entry name" value="Dipeptide-binding Protein, Domain 3"/>
    <property type="match status" value="1"/>
</dbReference>